<protein>
    <submittedName>
        <fullName evidence="1">Uncharacterized protein</fullName>
    </submittedName>
</protein>
<proteinExistence type="predicted"/>
<evidence type="ECO:0000313" key="1">
    <source>
        <dbReference type="EMBL" id="KAK0616083.1"/>
    </source>
</evidence>
<dbReference type="AlphaFoldDB" id="A0AA39WIL0"/>
<accession>A0AA39WIL0</accession>
<reference evidence="1" key="1">
    <citation type="submission" date="2023-06" db="EMBL/GenBank/DDBJ databases">
        <title>Genome-scale phylogeny and comparative genomics of the fungal order Sordariales.</title>
        <authorList>
            <consortium name="Lawrence Berkeley National Laboratory"/>
            <person name="Hensen N."/>
            <person name="Bonometti L."/>
            <person name="Westerberg I."/>
            <person name="Brannstrom I.O."/>
            <person name="Guillou S."/>
            <person name="Cros-Aarteil S."/>
            <person name="Calhoun S."/>
            <person name="Haridas S."/>
            <person name="Kuo A."/>
            <person name="Mondo S."/>
            <person name="Pangilinan J."/>
            <person name="Riley R."/>
            <person name="LaButti K."/>
            <person name="Andreopoulos B."/>
            <person name="Lipzen A."/>
            <person name="Chen C."/>
            <person name="Yanf M."/>
            <person name="Daum C."/>
            <person name="Ng V."/>
            <person name="Clum A."/>
            <person name="Steindorff A."/>
            <person name="Ohm R."/>
            <person name="Martin F."/>
            <person name="Silar P."/>
            <person name="Natvig D."/>
            <person name="Lalanne C."/>
            <person name="Gautier V."/>
            <person name="Ament-velasquez S.L."/>
            <person name="Kruys A."/>
            <person name="Hutchinson M.I."/>
            <person name="Powell A.J."/>
            <person name="Barry K."/>
            <person name="Miller A.N."/>
            <person name="Grigoriev I.V."/>
            <person name="Debuchy R."/>
            <person name="Gladieux P."/>
            <person name="Thoren M.H."/>
            <person name="Johannesson H."/>
        </authorList>
    </citation>
    <scope>NUCLEOTIDE SEQUENCE</scope>
    <source>
        <strain evidence="1">SMH3391-2</strain>
    </source>
</reference>
<organism evidence="1 2">
    <name type="scientific">Bombardia bombarda</name>
    <dbReference type="NCBI Taxonomy" id="252184"/>
    <lineage>
        <taxon>Eukaryota</taxon>
        <taxon>Fungi</taxon>
        <taxon>Dikarya</taxon>
        <taxon>Ascomycota</taxon>
        <taxon>Pezizomycotina</taxon>
        <taxon>Sordariomycetes</taxon>
        <taxon>Sordariomycetidae</taxon>
        <taxon>Sordariales</taxon>
        <taxon>Lasiosphaeriaceae</taxon>
        <taxon>Bombardia</taxon>
    </lineage>
</organism>
<name>A0AA39WIL0_9PEZI</name>
<gene>
    <name evidence="1" type="ORF">B0T17DRAFT_510628</name>
</gene>
<sequence>MGQRHLDSPATLSIRAFASSLVLSCTTKQGIFIEQQVLVIHIRPPEQQTGLASFAGAMGTGKPQPISAAKDFCGGTAAEALAAFLEPQSPSQGLATAFSFCASQFHSAQIRSLFEDRLKRTHPLNHRLIAARALGGGDNMGAGKALRSNSMGTTKPPTRLLQESDHHYYQAPVHHVRFSSHLRD</sequence>
<evidence type="ECO:0000313" key="2">
    <source>
        <dbReference type="Proteomes" id="UP001174934"/>
    </source>
</evidence>
<comment type="caution">
    <text evidence="1">The sequence shown here is derived from an EMBL/GenBank/DDBJ whole genome shotgun (WGS) entry which is preliminary data.</text>
</comment>
<dbReference type="EMBL" id="JAULSR010000006">
    <property type="protein sequence ID" value="KAK0616083.1"/>
    <property type="molecule type" value="Genomic_DNA"/>
</dbReference>
<dbReference type="Proteomes" id="UP001174934">
    <property type="component" value="Unassembled WGS sequence"/>
</dbReference>
<keyword evidence="2" id="KW-1185">Reference proteome</keyword>